<keyword evidence="3" id="KW-1185">Reference proteome</keyword>
<reference evidence="2" key="1">
    <citation type="submission" date="2021-03" db="EMBL/GenBank/DDBJ databases">
        <authorList>
            <person name="Bekaert M."/>
        </authorList>
    </citation>
    <scope>NUCLEOTIDE SEQUENCE</scope>
</reference>
<keyword evidence="1" id="KW-0732">Signal</keyword>
<proteinExistence type="predicted"/>
<dbReference type="AlphaFoldDB" id="A0A8S3TJB5"/>
<feature type="chain" id="PRO_5035861023" evidence="1">
    <location>
        <begin position="18"/>
        <end position="322"/>
    </location>
</feature>
<evidence type="ECO:0000313" key="2">
    <source>
        <dbReference type="EMBL" id="CAG2231187.1"/>
    </source>
</evidence>
<evidence type="ECO:0000313" key="3">
    <source>
        <dbReference type="Proteomes" id="UP000683360"/>
    </source>
</evidence>
<comment type="caution">
    <text evidence="2">The sequence shown here is derived from an EMBL/GenBank/DDBJ whole genome shotgun (WGS) entry which is preliminary data.</text>
</comment>
<sequence length="322" mass="37145">MVKIYTALVFLFLKICGLVCNEKTTYFNVHPEQDRYEMQVFGVSSEPRVERYSVEKISSKDEEFECNSPPHCLNCTVCSVCDNIGSIPQECPGTTHSPCTFPCPWRNKIFDVYKFGHTTFASKWNFFADGKTSTLGRFNYTFQCFQSKGRFIVMKILELNTFFCVVVSYNPRDNPVKMFFHDGEVQIIPNKTDPFNDICDICGFADFKFVLVESGNPRPADKEFECTSPPQCTCCHNCTLCSVCYTEGNIPQECSIGHQPLQPSFRLPRRQPYQYPRRQSYRFPSRQSYRYSRQLSLLTSIVRNKGYLIDVKQSDGCLIMIS</sequence>
<name>A0A8S3TJB5_MYTED</name>
<protein>
    <submittedName>
        <fullName evidence="2">Uncharacterized protein</fullName>
    </submittedName>
</protein>
<feature type="signal peptide" evidence="1">
    <location>
        <begin position="1"/>
        <end position="17"/>
    </location>
</feature>
<gene>
    <name evidence="2" type="ORF">MEDL_43866</name>
</gene>
<dbReference type="OrthoDB" id="10357101at2759"/>
<dbReference type="Proteomes" id="UP000683360">
    <property type="component" value="Unassembled WGS sequence"/>
</dbReference>
<dbReference type="EMBL" id="CAJPWZ010002131">
    <property type="protein sequence ID" value="CAG2231187.1"/>
    <property type="molecule type" value="Genomic_DNA"/>
</dbReference>
<organism evidence="2 3">
    <name type="scientific">Mytilus edulis</name>
    <name type="common">Blue mussel</name>
    <dbReference type="NCBI Taxonomy" id="6550"/>
    <lineage>
        <taxon>Eukaryota</taxon>
        <taxon>Metazoa</taxon>
        <taxon>Spiralia</taxon>
        <taxon>Lophotrochozoa</taxon>
        <taxon>Mollusca</taxon>
        <taxon>Bivalvia</taxon>
        <taxon>Autobranchia</taxon>
        <taxon>Pteriomorphia</taxon>
        <taxon>Mytilida</taxon>
        <taxon>Mytiloidea</taxon>
        <taxon>Mytilidae</taxon>
        <taxon>Mytilinae</taxon>
        <taxon>Mytilus</taxon>
    </lineage>
</organism>
<accession>A0A8S3TJB5</accession>
<evidence type="ECO:0000256" key="1">
    <source>
        <dbReference type="SAM" id="SignalP"/>
    </source>
</evidence>